<feature type="transmembrane region" description="Helical" evidence="1">
    <location>
        <begin position="21"/>
        <end position="42"/>
    </location>
</feature>
<dbReference type="Proteomes" id="UP000199592">
    <property type="component" value="Unassembled WGS sequence"/>
</dbReference>
<proteinExistence type="predicted"/>
<name>A0A1H2RUS2_9FLAO</name>
<gene>
    <name evidence="2" type="ORF">SAMN04487892_0811</name>
</gene>
<evidence type="ECO:0000313" key="3">
    <source>
        <dbReference type="Proteomes" id="UP000199592"/>
    </source>
</evidence>
<sequence length="245" mass="29142">MITLFRKIRQRLLSENKFSKYLLYAFGEIVLVVIGILIALQINNWNDGRKQKQKEKFILNDLHQEFRANKILLDSVVYLHKSGLQSAIYLKSRLPIQMNEIEMDSFSYHLFNMSWTYTYNPSTGITNSLLNNSSIEIISNDELRQLLWGWNDVLYDYQEEELRASNNYYTHLKPFEKKYFKYSPTYEGLLADPRIDLSFLKSMEFDNYILDRYNDLYNNLNSGDLNRAIKTMDRIIQLSEDLPHD</sequence>
<keyword evidence="1" id="KW-0812">Transmembrane</keyword>
<accession>A0A1H2RUS2</accession>
<dbReference type="RefSeq" id="WP_090295319.1">
    <property type="nucleotide sequence ID" value="NZ_FNKI01000002.1"/>
</dbReference>
<dbReference type="AlphaFoldDB" id="A0A1H2RUS2"/>
<organism evidence="2 3">
    <name type="scientific">Flagellimonas zhangzhouensis</name>
    <dbReference type="NCBI Taxonomy" id="1073328"/>
    <lineage>
        <taxon>Bacteria</taxon>
        <taxon>Pseudomonadati</taxon>
        <taxon>Bacteroidota</taxon>
        <taxon>Flavobacteriia</taxon>
        <taxon>Flavobacteriales</taxon>
        <taxon>Flavobacteriaceae</taxon>
        <taxon>Flagellimonas</taxon>
    </lineage>
</organism>
<keyword evidence="3" id="KW-1185">Reference proteome</keyword>
<dbReference type="EMBL" id="FNMY01000001">
    <property type="protein sequence ID" value="SDW23223.1"/>
    <property type="molecule type" value="Genomic_DNA"/>
</dbReference>
<dbReference type="Pfam" id="PF19578">
    <property type="entry name" value="DUF6090"/>
    <property type="match status" value="1"/>
</dbReference>
<protein>
    <submittedName>
        <fullName evidence="2">Uncharacterized protein</fullName>
    </submittedName>
</protein>
<evidence type="ECO:0000313" key="2">
    <source>
        <dbReference type="EMBL" id="SDW23223.1"/>
    </source>
</evidence>
<reference evidence="3" key="1">
    <citation type="submission" date="2016-10" db="EMBL/GenBank/DDBJ databases">
        <authorList>
            <person name="Varghese N."/>
            <person name="Submissions S."/>
        </authorList>
    </citation>
    <scope>NUCLEOTIDE SEQUENCE [LARGE SCALE GENOMIC DNA]</scope>
    <source>
        <strain evidence="3">DSM 25030</strain>
    </source>
</reference>
<keyword evidence="1" id="KW-1133">Transmembrane helix</keyword>
<dbReference type="OrthoDB" id="821805at2"/>
<dbReference type="InterPro" id="IPR045749">
    <property type="entry name" value="DUF6090"/>
</dbReference>
<evidence type="ECO:0000256" key="1">
    <source>
        <dbReference type="SAM" id="Phobius"/>
    </source>
</evidence>
<keyword evidence="1" id="KW-0472">Membrane</keyword>
<dbReference type="STRING" id="1073328.SAMN05216294_2163"/>